<comment type="caution">
    <text evidence="8">The sequence shown here is derived from an EMBL/GenBank/DDBJ whole genome shotgun (WGS) entry which is preliminary data.</text>
</comment>
<dbReference type="Pfam" id="PF25954">
    <property type="entry name" value="Beta-barrel_RND_2"/>
    <property type="match status" value="1"/>
</dbReference>
<dbReference type="GO" id="GO:0030313">
    <property type="term" value="C:cell envelope"/>
    <property type="evidence" value="ECO:0007669"/>
    <property type="project" value="UniProtKB-SubCell"/>
</dbReference>
<evidence type="ECO:0000256" key="2">
    <source>
        <dbReference type="ARBA" id="ARBA00009477"/>
    </source>
</evidence>
<dbReference type="PANTHER" id="PTHR32347:SF14">
    <property type="entry name" value="EFFLUX SYSTEM COMPONENT YKNX-RELATED"/>
    <property type="match status" value="1"/>
</dbReference>
<name>A0A1U7I607_9CYAN</name>
<dbReference type="Pfam" id="PF25967">
    <property type="entry name" value="RND-MFP_C"/>
    <property type="match status" value="1"/>
</dbReference>
<dbReference type="GO" id="GO:0016020">
    <property type="term" value="C:membrane"/>
    <property type="evidence" value="ECO:0007669"/>
    <property type="project" value="InterPro"/>
</dbReference>
<evidence type="ECO:0000256" key="3">
    <source>
        <dbReference type="ARBA" id="ARBA00023054"/>
    </source>
</evidence>
<dbReference type="InterPro" id="IPR058627">
    <property type="entry name" value="MdtA-like_C"/>
</dbReference>
<dbReference type="EMBL" id="MRCE01000047">
    <property type="protein sequence ID" value="OKH31694.1"/>
    <property type="molecule type" value="Genomic_DNA"/>
</dbReference>
<comment type="subcellular location">
    <subcellularLocation>
        <location evidence="1">Cell envelope</location>
    </subcellularLocation>
</comment>
<feature type="coiled-coil region" evidence="4">
    <location>
        <begin position="189"/>
        <end position="254"/>
    </location>
</feature>
<dbReference type="InterPro" id="IPR006143">
    <property type="entry name" value="RND_pump_MFP"/>
</dbReference>
<evidence type="ECO:0000313" key="9">
    <source>
        <dbReference type="Proteomes" id="UP000185860"/>
    </source>
</evidence>
<evidence type="ECO:0000256" key="1">
    <source>
        <dbReference type="ARBA" id="ARBA00004196"/>
    </source>
</evidence>
<evidence type="ECO:0000256" key="4">
    <source>
        <dbReference type="SAM" id="Coils"/>
    </source>
</evidence>
<feature type="domain" description="YbhG-like alpha-helical hairpin" evidence="5">
    <location>
        <begin position="286"/>
        <end position="335"/>
    </location>
</feature>
<dbReference type="InterPro" id="IPR058792">
    <property type="entry name" value="Beta-barrel_RND_2"/>
</dbReference>
<keyword evidence="3 4" id="KW-0175">Coiled coil</keyword>
<dbReference type="RefSeq" id="WP_073596781.1">
    <property type="nucleotide sequence ID" value="NZ_MRCE01000047.1"/>
</dbReference>
<dbReference type="InterPro" id="IPR050465">
    <property type="entry name" value="UPF0194_transport"/>
</dbReference>
<feature type="coiled-coil region" evidence="4">
    <location>
        <begin position="105"/>
        <end position="158"/>
    </location>
</feature>
<reference evidence="8 9" key="1">
    <citation type="submission" date="2016-11" db="EMBL/GenBank/DDBJ databases">
        <title>Draft Genome Sequences of Nine Cyanobacterial Strains from Diverse Habitats.</title>
        <authorList>
            <person name="Zhu T."/>
            <person name="Hou S."/>
            <person name="Lu X."/>
            <person name="Hess W.R."/>
        </authorList>
    </citation>
    <scope>NUCLEOTIDE SEQUENCE [LARGE SCALE GENOMIC DNA]</scope>
    <source>
        <strain evidence="8 9">IAM M-71</strain>
    </source>
</reference>
<gene>
    <name evidence="8" type="ORF">NIES2119_28000</name>
</gene>
<protein>
    <submittedName>
        <fullName evidence="8">Efflux transporter periplasmic adaptor subunit</fullName>
    </submittedName>
</protein>
<sequence length="530" mass="56691">MQLPFIGKKTDQRTPWIAGIVAAGLLSVSAGTYMVVSRVTPQTNVAQVTVPVEAKTITLRITASGTVVPIQTVNLSPKTAGRIAELLVEQGDRVKAGDIIARMDNADIQAQLAQAKAALAKAQAQLAEIRAGNRPEEIAQAKARLSQAQAQLAEARAGSRPEEIAQARFRLDQAKAQLTSVQAGNPQQIAQTQAQVQAAQARLDLASQRLKANQSLATQGAISTDRLQEVTSEYRSAAANLEEAKRRLVQLQNGTSPAEIAQRQAAVEEAQEALLMLQKGTRSEVIDQRQATVREAQKALDLLIAGSRPEDIAQASAGVKEAEARVQQIQVQLNDTIIRAPFEGIVTQRYATIGAFVTPTTSASSSASATSTSVVAIARGLEILAKVPEVDIGNIKQGQEVEIVADAYPDQVFKGKVRLIAPEAIVDQNVTSFQVRVELVTGLEELRSGMNVDLTFLGKQISGALMVPTVAIVTENGKPGVLLPGENNKSVFRPVTIGSTIQDQTQILEGLKEGEQIYIDLPKDRKQIKP</sequence>
<proteinExistence type="inferred from homology"/>
<dbReference type="GO" id="GO:0022857">
    <property type="term" value="F:transmembrane transporter activity"/>
    <property type="evidence" value="ECO:0007669"/>
    <property type="project" value="InterPro"/>
</dbReference>
<evidence type="ECO:0000259" key="6">
    <source>
        <dbReference type="Pfam" id="PF25954"/>
    </source>
</evidence>
<evidence type="ECO:0000259" key="5">
    <source>
        <dbReference type="Pfam" id="PF25881"/>
    </source>
</evidence>
<dbReference type="STRING" id="454136.NIES2119_28000"/>
<dbReference type="Proteomes" id="UP000185860">
    <property type="component" value="Unassembled WGS sequence"/>
</dbReference>
<dbReference type="Gene3D" id="2.40.50.100">
    <property type="match status" value="2"/>
</dbReference>
<feature type="coiled-coil region" evidence="4">
    <location>
        <begin position="312"/>
        <end position="339"/>
    </location>
</feature>
<dbReference type="Pfam" id="PF25881">
    <property type="entry name" value="HH_YBHG"/>
    <property type="match status" value="3"/>
</dbReference>
<evidence type="ECO:0000259" key="7">
    <source>
        <dbReference type="Pfam" id="PF25967"/>
    </source>
</evidence>
<dbReference type="Gene3D" id="2.40.420.20">
    <property type="match status" value="1"/>
</dbReference>
<dbReference type="OrthoDB" id="505602at2"/>
<dbReference type="NCBIfam" id="TIGR01730">
    <property type="entry name" value="RND_mfp"/>
    <property type="match status" value="1"/>
</dbReference>
<dbReference type="SUPFAM" id="SSF111369">
    <property type="entry name" value="HlyD-like secretion proteins"/>
    <property type="match status" value="2"/>
</dbReference>
<organism evidence="8 9">
    <name type="scientific">[Phormidium ambiguum] IAM M-71</name>
    <dbReference type="NCBI Taxonomy" id="454136"/>
    <lineage>
        <taxon>Bacteria</taxon>
        <taxon>Bacillati</taxon>
        <taxon>Cyanobacteriota</taxon>
        <taxon>Cyanophyceae</taxon>
        <taxon>Oscillatoriophycideae</taxon>
        <taxon>Aerosakkonematales</taxon>
        <taxon>Aerosakkonemataceae</taxon>
        <taxon>Floridanema</taxon>
    </lineage>
</organism>
<comment type="similarity">
    <text evidence="2">Belongs to the membrane fusion protein (MFP) (TC 8.A.1) family.</text>
</comment>
<dbReference type="Gene3D" id="2.40.30.170">
    <property type="match status" value="1"/>
</dbReference>
<feature type="domain" description="CusB-like beta-barrel" evidence="6">
    <location>
        <begin position="385"/>
        <end position="458"/>
    </location>
</feature>
<dbReference type="AlphaFoldDB" id="A0A1U7I607"/>
<accession>A0A1U7I607</accession>
<feature type="domain" description="YbhG-like alpha-helical hairpin" evidence="5">
    <location>
        <begin position="166"/>
        <end position="276"/>
    </location>
</feature>
<evidence type="ECO:0000313" key="8">
    <source>
        <dbReference type="EMBL" id="OKH31694.1"/>
    </source>
</evidence>
<dbReference type="InterPro" id="IPR059052">
    <property type="entry name" value="HH_YbhG-like"/>
</dbReference>
<dbReference type="PANTHER" id="PTHR32347">
    <property type="entry name" value="EFFLUX SYSTEM COMPONENT YKNX-RELATED"/>
    <property type="match status" value="1"/>
</dbReference>
<feature type="domain" description="Multidrug resistance protein MdtA-like C-terminal permuted SH3" evidence="7">
    <location>
        <begin position="464"/>
        <end position="520"/>
    </location>
</feature>
<feature type="domain" description="YbhG-like alpha-helical hairpin" evidence="5">
    <location>
        <begin position="103"/>
        <end position="155"/>
    </location>
</feature>